<proteinExistence type="predicted"/>
<dbReference type="Proteomes" id="UP000233276">
    <property type="component" value="Chromosome"/>
</dbReference>
<accession>A0A2K9DJ90</accession>
<sequence>MWPGRVGDSPYAGTVTSTPRILALFAAGALALGLSACASTGGGAASPTATDATASPITAGACEGTEGVTLVVDSSALAGGTSDTRCYTTTAEVAVADIVAAAGLEIEGTKEYGDQVICRVDGLPSASEPVGSTQDPAYVEKCESMPAAFAYWALWTKPAGGAWDYAQEGVSTLTAQPGESVELLFSLDGSPAAPAA</sequence>
<feature type="signal peptide" evidence="1">
    <location>
        <begin position="1"/>
        <end position="38"/>
    </location>
</feature>
<evidence type="ECO:0000313" key="2">
    <source>
        <dbReference type="EMBL" id="AUG31079.1"/>
    </source>
</evidence>
<name>A0A2K9DJ90_9MICO</name>
<keyword evidence="1" id="KW-0732">Signal</keyword>
<dbReference type="KEGG" id="mhos:CXR34_03945"/>
<gene>
    <name evidence="2" type="ORF">CXR34_03945</name>
</gene>
<organism evidence="2 3">
    <name type="scientific">Microbacterium hominis</name>
    <dbReference type="NCBI Taxonomy" id="162426"/>
    <lineage>
        <taxon>Bacteria</taxon>
        <taxon>Bacillati</taxon>
        <taxon>Actinomycetota</taxon>
        <taxon>Actinomycetes</taxon>
        <taxon>Micrococcales</taxon>
        <taxon>Microbacteriaceae</taxon>
        <taxon>Microbacterium</taxon>
    </lineage>
</organism>
<evidence type="ECO:0008006" key="4">
    <source>
        <dbReference type="Google" id="ProtNLM"/>
    </source>
</evidence>
<feature type="chain" id="PRO_5038795506" description="DUF4430 domain-containing protein" evidence="1">
    <location>
        <begin position="39"/>
        <end position="196"/>
    </location>
</feature>
<dbReference type="AlphaFoldDB" id="A0A2K9DJ90"/>
<reference evidence="2 3" key="1">
    <citation type="submission" date="2017-12" db="EMBL/GenBank/DDBJ databases">
        <title>Isolation and characterization of estrogens degradatiion strain Microbacterium hominis SJTG1.</title>
        <authorList>
            <person name="Xiong W."/>
            <person name="Yin C."/>
            <person name="Zheng D."/>
            <person name="Liang R."/>
        </authorList>
    </citation>
    <scope>NUCLEOTIDE SEQUENCE [LARGE SCALE GENOMIC DNA]</scope>
    <source>
        <strain evidence="2 3">SJTG1</strain>
    </source>
</reference>
<dbReference type="EMBL" id="CP025299">
    <property type="protein sequence ID" value="AUG31079.1"/>
    <property type="molecule type" value="Genomic_DNA"/>
</dbReference>
<evidence type="ECO:0000313" key="3">
    <source>
        <dbReference type="Proteomes" id="UP000233276"/>
    </source>
</evidence>
<evidence type="ECO:0000256" key="1">
    <source>
        <dbReference type="SAM" id="SignalP"/>
    </source>
</evidence>
<protein>
    <recommendedName>
        <fullName evidence="4">DUF4430 domain-containing protein</fullName>
    </recommendedName>
</protein>